<dbReference type="AlphaFoldDB" id="A0A660HQ64"/>
<keyword evidence="1 3" id="KW-0808">Transferase</keyword>
<dbReference type="Proteomes" id="UP000585579">
    <property type="component" value="Unassembled WGS sequence"/>
</dbReference>
<reference evidence="3 5" key="1">
    <citation type="journal article" date="2016" name="Int. J. Syst. Evol. Microbiol.">
        <title>Methanosarcina flavescens sp. nov., a methanogenic archaeon isolated from a full-scale anaerobic digester.</title>
        <authorList>
            <person name="Kern T."/>
            <person name="Fischer M.A."/>
            <person name="Deppenmeier U."/>
            <person name="Schmitz R.A."/>
            <person name="Rother M."/>
        </authorList>
    </citation>
    <scope>NUCLEOTIDE SEQUENCE [LARGE SCALE GENOMIC DNA]</scope>
    <source>
        <strain evidence="3 5">E03.2</strain>
    </source>
</reference>
<evidence type="ECO:0000313" key="6">
    <source>
        <dbReference type="Proteomes" id="UP000585579"/>
    </source>
</evidence>
<dbReference type="Proteomes" id="UP000053087">
    <property type="component" value="Chromosome"/>
</dbReference>
<dbReference type="InterPro" id="IPR001296">
    <property type="entry name" value="Glyco_trans_1"/>
</dbReference>
<evidence type="ECO:0000256" key="1">
    <source>
        <dbReference type="ARBA" id="ARBA00022679"/>
    </source>
</evidence>
<sequence length="383" mass="44587">MRKIDLYCEGDCWDPNVWSATPYELATTLKKLGLLHNTCNVNPIENESFITQYLSKLSYLHFDKKGVYTLRNSIHPRRYRACEKKALKFYESNSKPDSIITIGHLAIFHKTPYFTLQDLDTNTVLKWRKERRTTYMLDRIPISILEKNKKIQQEVYENAAGIFVSSEWIRKSICSYVSEPQKVFTTGIGHRYSTVKLTEEILRERFENPVLLFIGKDGIRKGIDAVIEAFQQIKDEFKNMKLRIVTNRDLLPKQVKKSINRIPEVEFYSNISSKELSDMYMSSSLFVMPSRFEPFGKVFFEAMAFGLPVIGANHCAMPEFITNNYNGYTPSVNSEEIAEKMKQVFESFETYRKLSKNAISVSEKYREENVVAEMLSIIDKYSN</sequence>
<reference evidence="4 6" key="3">
    <citation type="journal article" date="2020" name="Biotechnol. Biofuels">
        <title>New insights from the biogas microbiome by comprehensive genome-resolved metagenomics of nearly 1600 species originating from multiple anaerobic digesters.</title>
        <authorList>
            <person name="Campanaro S."/>
            <person name="Treu L."/>
            <person name="Rodriguez-R L.M."/>
            <person name="Kovalovszki A."/>
            <person name="Ziels R.M."/>
            <person name="Maus I."/>
            <person name="Zhu X."/>
            <person name="Kougias P.G."/>
            <person name="Basile A."/>
            <person name="Luo G."/>
            <person name="Schluter A."/>
            <person name="Konstantinidis K.T."/>
            <person name="Angelidaki I."/>
        </authorList>
    </citation>
    <scope>NUCLEOTIDE SEQUENCE [LARGE SCALE GENOMIC DNA]</scope>
    <source>
        <strain evidence="4">AS22ysBPME_46</strain>
    </source>
</reference>
<gene>
    <name evidence="3" type="ORF">AOB57_003595</name>
    <name evidence="4" type="ORF">GX302_06935</name>
</gene>
<dbReference type="OrthoDB" id="131664at2157"/>
<dbReference type="RefSeq" id="WP_054300068.1">
    <property type="nucleotide sequence ID" value="NZ_CP032683.1"/>
</dbReference>
<dbReference type="PANTHER" id="PTHR46401:SF2">
    <property type="entry name" value="GLYCOSYLTRANSFERASE WBBK-RELATED"/>
    <property type="match status" value="1"/>
</dbReference>
<feature type="domain" description="Glycosyl transferase family 1" evidence="2">
    <location>
        <begin position="205"/>
        <end position="359"/>
    </location>
</feature>
<reference evidence="3" key="2">
    <citation type="submission" date="2018-10" db="EMBL/GenBank/DDBJ databases">
        <authorList>
            <person name="Fischer M.A."/>
            <person name="Kern T."/>
            <person name="Deppenmeier U."/>
            <person name="Schmitz R.A."/>
            <person name="Rother M."/>
        </authorList>
    </citation>
    <scope>NUCLEOTIDE SEQUENCE</scope>
    <source>
        <strain evidence="3">E03.2</strain>
    </source>
</reference>
<dbReference type="Gene3D" id="3.40.50.2000">
    <property type="entry name" value="Glycogen Phosphorylase B"/>
    <property type="match status" value="2"/>
</dbReference>
<dbReference type="Pfam" id="PF00534">
    <property type="entry name" value="Glycos_transf_1"/>
    <property type="match status" value="1"/>
</dbReference>
<evidence type="ECO:0000259" key="2">
    <source>
        <dbReference type="Pfam" id="PF00534"/>
    </source>
</evidence>
<evidence type="ECO:0000313" key="3">
    <source>
        <dbReference type="EMBL" id="AYK14398.1"/>
    </source>
</evidence>
<dbReference type="KEGG" id="mfz:AOB57_003595"/>
<dbReference type="EMBL" id="CP032683">
    <property type="protein sequence ID" value="AYK14398.1"/>
    <property type="molecule type" value="Genomic_DNA"/>
</dbReference>
<name>A0A660HQ64_9EURY</name>
<dbReference type="GO" id="GO:0016757">
    <property type="term" value="F:glycosyltransferase activity"/>
    <property type="evidence" value="ECO:0007669"/>
    <property type="project" value="InterPro"/>
</dbReference>
<evidence type="ECO:0000313" key="5">
    <source>
        <dbReference type="Proteomes" id="UP000053087"/>
    </source>
</evidence>
<dbReference type="CDD" id="cd03801">
    <property type="entry name" value="GT4_PimA-like"/>
    <property type="match status" value="1"/>
</dbReference>
<dbReference type="EMBL" id="JAAYQL010000041">
    <property type="protein sequence ID" value="NLK32566.1"/>
    <property type="molecule type" value="Genomic_DNA"/>
</dbReference>
<dbReference type="PANTHER" id="PTHR46401">
    <property type="entry name" value="GLYCOSYLTRANSFERASE WBBK-RELATED"/>
    <property type="match status" value="1"/>
</dbReference>
<evidence type="ECO:0000313" key="4">
    <source>
        <dbReference type="EMBL" id="NLK32566.1"/>
    </source>
</evidence>
<proteinExistence type="predicted"/>
<organism evidence="3 5">
    <name type="scientific">Methanosarcina flavescens</name>
    <dbReference type="NCBI Taxonomy" id="1715806"/>
    <lineage>
        <taxon>Archaea</taxon>
        <taxon>Methanobacteriati</taxon>
        <taxon>Methanobacteriota</taxon>
        <taxon>Stenosarchaea group</taxon>
        <taxon>Methanomicrobia</taxon>
        <taxon>Methanosarcinales</taxon>
        <taxon>Methanosarcinaceae</taxon>
        <taxon>Methanosarcina</taxon>
    </lineage>
</organism>
<accession>A0A660HQ64</accession>
<dbReference type="GeneID" id="53687179"/>
<keyword evidence="5" id="KW-1185">Reference proteome</keyword>
<protein>
    <submittedName>
        <fullName evidence="3">Glycosyltransferase</fullName>
    </submittedName>
</protein>
<dbReference type="SUPFAM" id="SSF53756">
    <property type="entry name" value="UDP-Glycosyltransferase/glycogen phosphorylase"/>
    <property type="match status" value="1"/>
</dbReference>